<dbReference type="PANTHER" id="PTHR37319">
    <property type="entry name" value="TRANSPOSASE"/>
    <property type="match status" value="1"/>
</dbReference>
<organism evidence="2 3">
    <name type="scientific">Cupriavidus necator (strain ATCC 17699 / DSM 428 / KCTC 22496 / NCIMB 10442 / H16 / Stanier 337)</name>
    <name type="common">Ralstonia eutropha</name>
    <dbReference type="NCBI Taxonomy" id="381666"/>
    <lineage>
        <taxon>Bacteria</taxon>
        <taxon>Pseudomonadati</taxon>
        <taxon>Pseudomonadota</taxon>
        <taxon>Betaproteobacteria</taxon>
        <taxon>Burkholderiales</taxon>
        <taxon>Burkholderiaceae</taxon>
        <taxon>Cupriavidus</taxon>
    </lineage>
</organism>
<dbReference type="InterPro" id="IPR003201">
    <property type="entry name" value="Transposase_Tn5"/>
</dbReference>
<sequence>MARLERALALFMVVAWRIARLMRLGRTCPDLDAGLLFERDEWRAAFILNKKKPPKTSPRLNEVVRLVAMLGGFLARKGDGEPGVKTIWQGLQRVVDFAAGLRYARELDD</sequence>
<feature type="domain" description="Transposase Tn5 dimerisation" evidence="1">
    <location>
        <begin position="13"/>
        <end position="106"/>
    </location>
</feature>
<dbReference type="AlphaFoldDB" id="Q7WXT7"/>
<gene>
    <name evidence="2" type="ordered locus">PHG029</name>
</gene>
<dbReference type="PANTHER" id="PTHR37319:SF1">
    <property type="entry name" value="TRANSPOSASE TN5 DIMERISATION DOMAIN-CONTAINING PROTEIN"/>
    <property type="match status" value="1"/>
</dbReference>
<reference evidence="2 3" key="1">
    <citation type="journal article" date="2003" name="J. Mol. Biol.">
        <title>Complete nucleotide sequence of pHG1: a Ralstonia eutropha H16 megaplasmid encoding key enzymes of H(2)-based lithoautotrophy and anaerobiosis.</title>
        <authorList>
            <person name="Schwartz E."/>
            <person name="Henne A."/>
            <person name="Cramm R."/>
            <person name="Eitinger T."/>
            <person name="Friedrich B."/>
            <person name="Gottschalk G."/>
        </authorList>
    </citation>
    <scope>NUCLEOTIDE SEQUENCE [LARGE SCALE GENOMIC DNA]</scope>
    <source>
        <strain evidence="3">ATCC 17699 / DSM 428 / KCTC 22496 / NCIMB 10442 / H16 / Stanier 337</strain>
        <plasmid evidence="2 3">megaplasmid pHG1</plasmid>
    </source>
</reference>
<dbReference type="Gene3D" id="1.10.740.10">
    <property type="entry name" value="Transferase Inhibitor Protein From Tn5, Chain"/>
    <property type="match status" value="1"/>
</dbReference>
<proteinExistence type="predicted"/>
<name>Q7WXT7_CUPNH</name>
<dbReference type="Proteomes" id="UP000008210">
    <property type="component" value="Plasmid megaplasmid pHG1"/>
</dbReference>
<dbReference type="KEGG" id="reh:PHG029"/>
<evidence type="ECO:0000313" key="3">
    <source>
        <dbReference type="Proteomes" id="UP000008210"/>
    </source>
</evidence>
<protein>
    <submittedName>
        <fullName evidence="2">Putative transposase</fullName>
    </submittedName>
</protein>
<dbReference type="Pfam" id="PF02281">
    <property type="entry name" value="Dimer_Tnp_Tn5"/>
    <property type="match status" value="1"/>
</dbReference>
<dbReference type="eggNOG" id="COG3385">
    <property type="taxonomic scope" value="Bacteria"/>
</dbReference>
<dbReference type="HOGENOM" id="CLU_045115_4_1_4"/>
<dbReference type="InterPro" id="IPR012337">
    <property type="entry name" value="RNaseH-like_sf"/>
</dbReference>
<dbReference type="PATRIC" id="fig|381666.6.peg.23"/>
<evidence type="ECO:0000259" key="1">
    <source>
        <dbReference type="Pfam" id="PF02281"/>
    </source>
</evidence>
<dbReference type="InterPro" id="IPR014737">
    <property type="entry name" value="Transposase_Tn5-like_C"/>
</dbReference>
<accession>Q7WXT7</accession>
<evidence type="ECO:0000313" key="2">
    <source>
        <dbReference type="EMBL" id="AAP85782.1"/>
    </source>
</evidence>
<keyword evidence="3" id="KW-1185">Reference proteome</keyword>
<dbReference type="InterPro" id="IPR047768">
    <property type="entry name" value="Tn5p-like"/>
</dbReference>
<geneLocation type="plasmid" evidence="2 3">
    <name>megaplasmid pHG1</name>
</geneLocation>
<dbReference type="SUPFAM" id="SSF53098">
    <property type="entry name" value="Ribonuclease H-like"/>
    <property type="match status" value="1"/>
</dbReference>
<keyword evidence="2" id="KW-0614">Plasmid</keyword>
<dbReference type="EMBL" id="AY305378">
    <property type="protein sequence ID" value="AAP85782.1"/>
    <property type="molecule type" value="Genomic_DNA"/>
</dbReference>